<sequence length="262" mass="29647">MANISGKYNMSNRSIEIETFVDDKNTSQNIKGFGIEFFHTRRRTRVKISYEIGAIPIYMDKFIKYNAHFQEKYGVSLISDKLAVYGKKQPTKEICESIAAITHTRRYCSDLLDNSNVLCFAVADGIAPRTGILLAKLTKWNVHSIDPIMGNTWIKNGENSLLLPNLVCHKAMLEVIDESIISSMSNIDAVVVVGVHSHADLNSFWLKLKAQVPGKPIFLLSIPCCKEFEHYIKDTPPLFDIEDVGIPSPKNRVMAWTHNWKC</sequence>
<reference evidence="1" key="1">
    <citation type="submission" date="2017-06" db="EMBL/GenBank/DDBJ databases">
        <authorList>
            <person name="Assis F.L."/>
            <person name="Abrahao J.S."/>
            <person name="Silva L."/>
            <person name="Khalil J.B."/>
            <person name="Rodrigues R."/>
            <person name="Silva L.S."/>
            <person name="Boratto P."/>
            <person name="Andrade M."/>
            <person name="Kroon E.G."/>
            <person name="Ribeiro B."/>
            <person name="Bergier I."/>
            <person name="Seligmann H."/>
            <person name="Ghigo E."/>
            <person name="Colson P."/>
            <person name="Levasseur A."/>
            <person name="Raoult D."/>
            <person name="Scola B.L."/>
        </authorList>
    </citation>
    <scope>NUCLEOTIDE SEQUENCE</scope>
    <source>
        <strain evidence="1">Deep ocean</strain>
    </source>
</reference>
<reference evidence="1" key="2">
    <citation type="journal article" date="2018" name="Nat. Commun.">
        <title>Tailed giant Tupanvirus possesses the most complete translational apparatus of the known virosphere.</title>
        <authorList>
            <person name="Abrahao J."/>
            <person name="Silva L."/>
            <person name="Silva L.S."/>
            <person name="Khalil J.Y.B."/>
            <person name="Rodrigues R."/>
            <person name="Arantes T."/>
            <person name="Assis F."/>
            <person name="Boratto P."/>
            <person name="Andrade M."/>
            <person name="Kroon E.G."/>
            <person name="Ribeiro B."/>
            <person name="Bergier I."/>
            <person name="Seligmann H."/>
            <person name="Ghigo E."/>
            <person name="Colson P."/>
            <person name="Levasseur A."/>
            <person name="Kroemer G."/>
            <person name="Raoult D."/>
            <person name="La Scola B."/>
        </authorList>
    </citation>
    <scope>NUCLEOTIDE SEQUENCE [LARGE SCALE GENOMIC DNA]</scope>
    <source>
        <strain evidence="1">Deep ocean</strain>
    </source>
</reference>
<dbReference type="KEGG" id="vg:80517443"/>
<dbReference type="RefSeq" id="YP_010780752.1">
    <property type="nucleotide sequence ID" value="NC_075038.1"/>
</dbReference>
<accession>A0A6N1NQJ1</accession>
<proteinExistence type="predicted"/>
<dbReference type="EMBL" id="MF405918">
    <property type="protein sequence ID" value="QKU34133.1"/>
    <property type="molecule type" value="Genomic_DNA"/>
</dbReference>
<dbReference type="GeneID" id="80517443"/>
<evidence type="ECO:0000313" key="1">
    <source>
        <dbReference type="EMBL" id="QKU34133.1"/>
    </source>
</evidence>
<name>A0A6N1NQJ1_9VIRU</name>
<protein>
    <submittedName>
        <fullName evidence="1">Uncharacterized protein</fullName>
    </submittedName>
</protein>
<organism evidence="1">
    <name type="scientific">Tupanvirus deep ocean</name>
    <dbReference type="NCBI Taxonomy" id="2126984"/>
    <lineage>
        <taxon>Viruses</taxon>
        <taxon>Varidnaviria</taxon>
        <taxon>Bamfordvirae</taxon>
        <taxon>Nucleocytoviricota</taxon>
        <taxon>Megaviricetes</taxon>
        <taxon>Imitervirales</taxon>
        <taxon>Mimiviridae</taxon>
        <taxon>Megamimivirinae</taxon>
        <taxon>Tupanvirus</taxon>
        <taxon>Tupanvirus altamarinense</taxon>
    </lineage>
</organism>